<evidence type="ECO:0000259" key="2">
    <source>
        <dbReference type="Pfam" id="PF08367"/>
    </source>
</evidence>
<dbReference type="Proteomes" id="UP000444721">
    <property type="component" value="Unassembled WGS sequence"/>
</dbReference>
<dbReference type="Gene3D" id="3.30.830.10">
    <property type="entry name" value="Metalloenzyme, LuxS/M16 peptidase-like"/>
    <property type="match status" value="4"/>
</dbReference>
<dbReference type="VEuPathDB" id="AmoebaDB:NF0087360"/>
<dbReference type="VEuPathDB" id="AmoebaDB:NfTy_056710"/>
<feature type="region of interest" description="Disordered" evidence="1">
    <location>
        <begin position="984"/>
        <end position="1006"/>
    </location>
</feature>
<name>A0A6A5BXA0_NAEFO</name>
<accession>A0A6A5BXA0</accession>
<protein>
    <recommendedName>
        <fullName evidence="2">Peptidase M16C associated domain-containing protein</fullName>
    </recommendedName>
</protein>
<dbReference type="OMA" id="HHFNNLI"/>
<evidence type="ECO:0000313" key="4">
    <source>
        <dbReference type="Proteomes" id="UP000444721"/>
    </source>
</evidence>
<dbReference type="InterPro" id="IPR011249">
    <property type="entry name" value="Metalloenz_LuxS/M16"/>
</dbReference>
<dbReference type="PANTHER" id="PTHR43016">
    <property type="entry name" value="PRESEQUENCE PROTEASE"/>
    <property type="match status" value="1"/>
</dbReference>
<proteinExistence type="predicted"/>
<dbReference type="GeneID" id="68109983"/>
<dbReference type="GO" id="GO:0016485">
    <property type="term" value="P:protein processing"/>
    <property type="evidence" value="ECO:0007669"/>
    <property type="project" value="TreeGrafter"/>
</dbReference>
<evidence type="ECO:0000313" key="3">
    <source>
        <dbReference type="EMBL" id="KAF0978250.1"/>
    </source>
</evidence>
<feature type="domain" description="Peptidase M16C associated" evidence="2">
    <location>
        <begin position="553"/>
        <end position="698"/>
    </location>
</feature>
<dbReference type="AlphaFoldDB" id="A0A6A5BXA0"/>
<dbReference type="EMBL" id="VFQX01000030">
    <property type="protein sequence ID" value="KAF0978250.1"/>
    <property type="molecule type" value="Genomic_DNA"/>
</dbReference>
<dbReference type="Pfam" id="PF08367">
    <property type="entry name" value="M16C_assoc"/>
    <property type="match status" value="1"/>
</dbReference>
<dbReference type="GO" id="GO:0004222">
    <property type="term" value="F:metalloendopeptidase activity"/>
    <property type="evidence" value="ECO:0007669"/>
    <property type="project" value="TreeGrafter"/>
</dbReference>
<organism evidence="3 4">
    <name type="scientific">Naegleria fowleri</name>
    <name type="common">Brain eating amoeba</name>
    <dbReference type="NCBI Taxonomy" id="5763"/>
    <lineage>
        <taxon>Eukaryota</taxon>
        <taxon>Discoba</taxon>
        <taxon>Heterolobosea</taxon>
        <taxon>Tetramitia</taxon>
        <taxon>Eutetramitia</taxon>
        <taxon>Vahlkampfiidae</taxon>
        <taxon>Naegleria</taxon>
    </lineage>
</organism>
<comment type="caution">
    <text evidence="3">The sequence shown here is derived from an EMBL/GenBank/DDBJ whole genome shotgun (WGS) entry which is preliminary data.</text>
</comment>
<dbReference type="InterPro" id="IPR013578">
    <property type="entry name" value="Peptidase_M16C_assoc"/>
</dbReference>
<keyword evidence="4" id="KW-1185">Reference proteome</keyword>
<sequence length="1006" mass="113547">MKKALSIRGISSSLSRKSTNFLECETSSSLITSRNKYNLIGSYEKKPRFPISVFHSDVDKSLLIHSHHPDEANYSYSVNIAIDNFSPIHLLTYHHFNNLIASKLNSKFIYSPQIYPSIFSTDTHQQIQSFQFTTNNEEQHKILIDTFNKELFFPSWDSQYFQSLHESAMNTFMVLNSNDPSARFGRSILSHLYGNIPSFDEMLHSVKNMNLDNLEEQYRAVYCPSNSVFLSAGGDVEEVIASLETVSPQIHTPRSSFISTFQKPTHPSSREVIEEEFVVDESLPLNNQGKAAIAYKLNCEFSNQKDYILLKILSYCLSDTFNQEFGSLSVRPFIHNGINESMNELCFVVGVEGISLQDMKLVKKRLEHVIENIRVHNALPYLNKLQMELQTLVNYSTHSIQEGSFHSWKSSSNAKQFLEKFANCIDLLQTLSKVRKLLEADAIACFNSIKEKYFLSNREKIILINNATKMIELSEQTSNTQRSLVFATTIAPSLDFKPSAEVASSFISSRVESRANGRFLLNVQEANGDLVDISLTKYEPIYVSANENKIYDIHYYPIIAKLINCMGARDATDAIMESFKQKYFPRGIKTTVEILHDRFDWDSVKCGIVIRTQVLKKHLFKALDILEAMLNDSELKELPPHALNDDIVRDIAKTLSDEIISKHGLIGLGYLSSEAKVNPITKLNDYVGGFSQLAFLKQFSSGNLTAFKQRLSQFYGQLTAKSNTKLLLTTSSSQLESVCKVAEDFLESNPDTVNISGQHIKYGAFVKSSRDKHRFIVIADGIIPEGHRIICRSVNTSSPVTAEKAAHIYLFAEALNRKLFKDSSMPTTAKQTMDGTFKLTLLSPSTLHVSILELVETIQRFIDFGLDEIEEEELMSCKIAVMRELGDSVVLPPHERATKQFLFGITFEDYSLLKQHVMNAALEDISDAAKTLFGVQSTGHALAVLGAKKDIPQDILVMAQGKEATWEVTGQELDMTVEDYMMGGDQENEQKQETVVDEEDKPYSSF</sequence>
<reference evidence="3 4" key="1">
    <citation type="journal article" date="2019" name="Sci. Rep.">
        <title>Nanopore sequencing improves the draft genome of the human pathogenic amoeba Naegleria fowleri.</title>
        <authorList>
            <person name="Liechti N."/>
            <person name="Schurch N."/>
            <person name="Bruggmann R."/>
            <person name="Wittwer M."/>
        </authorList>
    </citation>
    <scope>NUCLEOTIDE SEQUENCE [LARGE SCALE GENOMIC DNA]</scope>
    <source>
        <strain evidence="3 4">ATCC 30894</strain>
    </source>
</reference>
<dbReference type="PANTHER" id="PTHR43016:SF13">
    <property type="entry name" value="PRESEQUENCE PROTEASE, MITOCHONDRIAL"/>
    <property type="match status" value="1"/>
</dbReference>
<dbReference type="VEuPathDB" id="AmoebaDB:FDP41_002765"/>
<dbReference type="OrthoDB" id="10477955at2759"/>
<dbReference type="RefSeq" id="XP_044562963.1">
    <property type="nucleotide sequence ID" value="XM_044705995.1"/>
</dbReference>
<dbReference type="SUPFAM" id="SSF63411">
    <property type="entry name" value="LuxS/MPP-like metallohydrolase"/>
    <property type="match status" value="2"/>
</dbReference>
<dbReference type="GO" id="GO:0046872">
    <property type="term" value="F:metal ion binding"/>
    <property type="evidence" value="ECO:0007669"/>
    <property type="project" value="InterPro"/>
</dbReference>
<gene>
    <name evidence="3" type="ORF">FDP41_002765</name>
</gene>
<evidence type="ECO:0000256" key="1">
    <source>
        <dbReference type="SAM" id="MobiDB-lite"/>
    </source>
</evidence>
<dbReference type="GO" id="GO:0005759">
    <property type="term" value="C:mitochondrial matrix"/>
    <property type="evidence" value="ECO:0007669"/>
    <property type="project" value="TreeGrafter"/>
</dbReference>